<accession>A0AAP0PU76</accession>
<dbReference type="GO" id="GO:0046872">
    <property type="term" value="F:metal ion binding"/>
    <property type="evidence" value="ECO:0007669"/>
    <property type="project" value="UniProtKB-KW"/>
</dbReference>
<dbReference type="PANTHER" id="PTHR10209:SF859">
    <property type="entry name" value="OS03G0690500 PROTEIN"/>
    <property type="match status" value="1"/>
</dbReference>
<dbReference type="Gene3D" id="2.60.120.330">
    <property type="entry name" value="B-lactam Antibiotic, Isopenicillin N Synthase, Chain"/>
    <property type="match status" value="2"/>
</dbReference>
<keyword evidence="2" id="KW-0479">Metal-binding</keyword>
<evidence type="ECO:0000313" key="6">
    <source>
        <dbReference type="EMBL" id="KAK9153131.1"/>
    </source>
</evidence>
<comment type="similarity">
    <text evidence="1">Belongs to the iron/ascorbate-dependent oxidoreductase family.</text>
</comment>
<dbReference type="PROSITE" id="PS51471">
    <property type="entry name" value="FE2OG_OXY"/>
    <property type="match status" value="1"/>
</dbReference>
<dbReference type="GO" id="GO:0051213">
    <property type="term" value="F:dioxygenase activity"/>
    <property type="evidence" value="ECO:0007669"/>
    <property type="project" value="UniProtKB-ARBA"/>
</dbReference>
<sequence length="569" mass="64498">MVNPNTQKGFTEISPNYDRKSELKAFDDTKTGVKGLVDAGLTRVPKIFIRDVVSDQTSTISNGFEIPVIDLDVERELIIDQVREACESGGFFQVVNHGVPVELMVDMIDGVRRFNEDCDEERRRYYTRETTKKVVFNSNFDLFRSPAANWRDTILCIMAPHALNPEELPTALSYRPSDALSSSHFLMLAAKEHFGLVKTLKIPNTKDGVLDDAISEMFCVELKEFLAMWQCLIVEKWWHADVACRDWLGGTTVTWRTHENTGVRLRENAESWDAHVSRSGWEGNFCVDSLDDVVCCDWQRRSYCDVLMGGEDDTWRTRENVGVRSCKNAKSWDAHVSRSGLEGNCCVDSLDDVACCDWRRNVIVEYSKHVMKLGVMLFELLSEALGLKPQHLNEIGCSEGLAVLGHYYPACPEPELTMGTPKHSDNDFLTVLLQDNIGGLQVLYQNLWVDVPPVHGALVVNIGDLLQLISNDRFKSSEHQVLANCVGPRISVASFFATHLQPSTRVFRPIKELLSEENRPLYRETTVNEFTRYYHAKGLDGTSALTHFKLHVKQMEKVNNIKTFHLTKA</sequence>
<evidence type="ECO:0000313" key="7">
    <source>
        <dbReference type="Proteomes" id="UP001417504"/>
    </source>
</evidence>
<dbReference type="AlphaFoldDB" id="A0AAP0PU76"/>
<reference evidence="6 7" key="1">
    <citation type="submission" date="2024-01" db="EMBL/GenBank/DDBJ databases">
        <title>Genome assemblies of Stephania.</title>
        <authorList>
            <person name="Yang L."/>
        </authorList>
    </citation>
    <scope>NUCLEOTIDE SEQUENCE [LARGE SCALE GENOMIC DNA]</scope>
    <source>
        <strain evidence="6">QJT</strain>
        <tissue evidence="6">Leaf</tissue>
    </source>
</reference>
<name>A0AAP0PU76_9MAGN</name>
<dbReference type="InterPro" id="IPR005123">
    <property type="entry name" value="Oxoglu/Fe-dep_dioxygenase_dom"/>
</dbReference>
<organism evidence="6 7">
    <name type="scientific">Stephania japonica</name>
    <dbReference type="NCBI Taxonomy" id="461633"/>
    <lineage>
        <taxon>Eukaryota</taxon>
        <taxon>Viridiplantae</taxon>
        <taxon>Streptophyta</taxon>
        <taxon>Embryophyta</taxon>
        <taxon>Tracheophyta</taxon>
        <taxon>Spermatophyta</taxon>
        <taxon>Magnoliopsida</taxon>
        <taxon>Ranunculales</taxon>
        <taxon>Menispermaceae</taxon>
        <taxon>Menispermoideae</taxon>
        <taxon>Cissampelideae</taxon>
        <taxon>Stephania</taxon>
    </lineage>
</organism>
<comment type="caution">
    <text evidence="6">The sequence shown here is derived from an EMBL/GenBank/DDBJ whole genome shotgun (WGS) entry which is preliminary data.</text>
</comment>
<keyword evidence="3" id="KW-0560">Oxidoreductase</keyword>
<keyword evidence="4" id="KW-0408">Iron</keyword>
<dbReference type="SUPFAM" id="SSF51197">
    <property type="entry name" value="Clavaminate synthase-like"/>
    <property type="match status" value="2"/>
</dbReference>
<evidence type="ECO:0000256" key="2">
    <source>
        <dbReference type="ARBA" id="ARBA00022723"/>
    </source>
</evidence>
<evidence type="ECO:0000256" key="1">
    <source>
        <dbReference type="ARBA" id="ARBA00008056"/>
    </source>
</evidence>
<feature type="domain" description="Fe2OG dioxygenase" evidence="5">
    <location>
        <begin position="399"/>
        <end position="499"/>
    </location>
</feature>
<evidence type="ECO:0000256" key="4">
    <source>
        <dbReference type="ARBA" id="ARBA00023004"/>
    </source>
</evidence>
<evidence type="ECO:0000259" key="5">
    <source>
        <dbReference type="PROSITE" id="PS51471"/>
    </source>
</evidence>
<dbReference type="EMBL" id="JBBNAE010000001">
    <property type="protein sequence ID" value="KAK9153131.1"/>
    <property type="molecule type" value="Genomic_DNA"/>
</dbReference>
<gene>
    <name evidence="6" type="ORF">Sjap_000611</name>
</gene>
<keyword evidence="7" id="KW-1185">Reference proteome</keyword>
<dbReference type="PANTHER" id="PTHR10209">
    <property type="entry name" value="OXIDOREDUCTASE, 2OG-FE II OXYGENASE FAMILY PROTEIN"/>
    <property type="match status" value="1"/>
</dbReference>
<dbReference type="InterPro" id="IPR027443">
    <property type="entry name" value="IPNS-like_sf"/>
</dbReference>
<dbReference type="InterPro" id="IPR044861">
    <property type="entry name" value="IPNS-like_FE2OG_OXY"/>
</dbReference>
<proteinExistence type="inferred from homology"/>
<dbReference type="InterPro" id="IPR026992">
    <property type="entry name" value="DIOX_N"/>
</dbReference>
<dbReference type="Pfam" id="PF14226">
    <property type="entry name" value="DIOX_N"/>
    <property type="match status" value="1"/>
</dbReference>
<dbReference type="Pfam" id="PF03171">
    <property type="entry name" value="2OG-FeII_Oxy"/>
    <property type="match status" value="1"/>
</dbReference>
<dbReference type="FunFam" id="2.60.120.330:FF:000080">
    <property type="entry name" value="Uncharacterized protein"/>
    <property type="match status" value="1"/>
</dbReference>
<evidence type="ECO:0000256" key="3">
    <source>
        <dbReference type="ARBA" id="ARBA00023002"/>
    </source>
</evidence>
<dbReference type="Proteomes" id="UP001417504">
    <property type="component" value="Unassembled WGS sequence"/>
</dbReference>
<protein>
    <recommendedName>
        <fullName evidence="5">Fe2OG dioxygenase domain-containing protein</fullName>
    </recommendedName>
</protein>